<accession>A0ABY7X097</accession>
<keyword evidence="4" id="KW-1133">Transmembrane helix</keyword>
<dbReference type="SMART" id="SM00271">
    <property type="entry name" value="DnaJ"/>
    <property type="match status" value="1"/>
</dbReference>
<keyword evidence="1" id="KW-0235">DNA replication</keyword>
<dbReference type="CDD" id="cd06257">
    <property type="entry name" value="DnaJ"/>
    <property type="match status" value="1"/>
</dbReference>
<dbReference type="InterPro" id="IPR001623">
    <property type="entry name" value="DnaJ_domain"/>
</dbReference>
<dbReference type="PROSITE" id="PS50076">
    <property type="entry name" value="DNAJ_2"/>
    <property type="match status" value="1"/>
</dbReference>
<evidence type="ECO:0000256" key="2">
    <source>
        <dbReference type="ARBA" id="ARBA00023016"/>
    </source>
</evidence>
<dbReference type="Gene3D" id="1.10.287.110">
    <property type="entry name" value="DnaJ domain"/>
    <property type="match status" value="1"/>
</dbReference>
<keyword evidence="4" id="KW-0472">Membrane</keyword>
<evidence type="ECO:0000259" key="5">
    <source>
        <dbReference type="PROSITE" id="PS50076"/>
    </source>
</evidence>
<feature type="transmembrane region" description="Helical" evidence="4">
    <location>
        <begin position="102"/>
        <end position="119"/>
    </location>
</feature>
<feature type="region of interest" description="Disordered" evidence="3">
    <location>
        <begin position="135"/>
        <end position="159"/>
    </location>
</feature>
<evidence type="ECO:0000256" key="3">
    <source>
        <dbReference type="SAM" id="MobiDB-lite"/>
    </source>
</evidence>
<name>A0ABY7X097_9BACL</name>
<keyword evidence="7" id="KW-1185">Reference proteome</keyword>
<dbReference type="InterPro" id="IPR036869">
    <property type="entry name" value="J_dom_sf"/>
</dbReference>
<proteinExistence type="predicted"/>
<evidence type="ECO:0000256" key="4">
    <source>
        <dbReference type="SAM" id="Phobius"/>
    </source>
</evidence>
<organism evidence="6 7">
    <name type="scientific">Exiguobacterium marinum</name>
    <dbReference type="NCBI Taxonomy" id="273528"/>
    <lineage>
        <taxon>Bacteria</taxon>
        <taxon>Bacillati</taxon>
        <taxon>Bacillota</taxon>
        <taxon>Bacilli</taxon>
        <taxon>Bacillales</taxon>
        <taxon>Bacillales Family XII. Incertae Sedis</taxon>
        <taxon>Exiguobacterium</taxon>
    </lineage>
</organism>
<keyword evidence="2" id="KW-0346">Stress response</keyword>
<keyword evidence="4" id="KW-0812">Transmembrane</keyword>
<evidence type="ECO:0000313" key="6">
    <source>
        <dbReference type="EMBL" id="WDH75346.1"/>
    </source>
</evidence>
<feature type="compositionally biased region" description="Acidic residues" evidence="3">
    <location>
        <begin position="135"/>
        <end position="146"/>
    </location>
</feature>
<dbReference type="SUPFAM" id="SSF46565">
    <property type="entry name" value="Chaperone J-domain"/>
    <property type="match status" value="1"/>
</dbReference>
<evidence type="ECO:0000256" key="1">
    <source>
        <dbReference type="ARBA" id="ARBA00022705"/>
    </source>
</evidence>
<feature type="domain" description="J" evidence="5">
    <location>
        <begin position="2"/>
        <end position="73"/>
    </location>
</feature>
<sequence length="465" mass="54342">MNPYEVLNVTPLSSDAELKEAYRVLCERYPKETHPDERQLVEDAYQEIVALRQKTGNKMGTSPVKESFVDDNADESAEHGSIEQVKLENQEQVVVPSKKKRIWPIVLGFIAVFLFGMWLNQWMNSDDEYVYESDPYSEEASVSDDSSDSKPIESSQDEAIQEAEETKAEKERERREAKEQQLEEAVNIVNEWGPLFFYEVQYALSDRSASGMGMATSKFRNEFQPTLTNMVDTNVIFEGEIEVSPIHKREIIEVSSDKIIAKVRTDYSSLSYSPYLKDEPEGSRIEWQLTFVKQDGDWLVDERKLLSDSSKGRIDPVREEVKDDIVETIDINATEWLFAYQYKDTSYFSRIGFSDYYERQESYYKVLDQNNWYWQGEYLGLEYSYDSIVIDEGANPLSATIEARANYFGNYYDEDTDEFAELDDSEPSVFRYVLEYDYYDQSWYIVNTKLLKEFSKGDVRTYTYY</sequence>
<dbReference type="EMBL" id="CP118099">
    <property type="protein sequence ID" value="WDH75346.1"/>
    <property type="molecule type" value="Genomic_DNA"/>
</dbReference>
<dbReference type="RefSeq" id="WP_274356513.1">
    <property type="nucleotide sequence ID" value="NZ_CP118099.1"/>
</dbReference>
<dbReference type="InterPro" id="IPR056902">
    <property type="entry name" value="NTF2_YvbJ"/>
</dbReference>
<dbReference type="Pfam" id="PF25155">
    <property type="entry name" value="NTF2_YvbJ"/>
    <property type="match status" value="1"/>
</dbReference>
<evidence type="ECO:0000313" key="7">
    <source>
        <dbReference type="Proteomes" id="UP001213680"/>
    </source>
</evidence>
<protein>
    <submittedName>
        <fullName evidence="6">J domain-containing protein</fullName>
    </submittedName>
</protein>
<dbReference type="Proteomes" id="UP001213680">
    <property type="component" value="Chromosome"/>
</dbReference>
<reference evidence="6 7" key="1">
    <citation type="submission" date="2023-02" db="EMBL/GenBank/DDBJ databases">
        <title>A bacterium isolated from plastisphere.</title>
        <authorList>
            <person name="Sun Y."/>
        </authorList>
    </citation>
    <scope>NUCLEOTIDE SEQUENCE [LARGE SCALE GENOMIC DNA]</scope>
    <source>
        <strain evidence="7">a-1</strain>
    </source>
</reference>
<gene>
    <name evidence="6" type="ORF">PTI97_11005</name>
</gene>